<dbReference type="GO" id="GO:0016485">
    <property type="term" value="P:protein processing"/>
    <property type="evidence" value="ECO:0007669"/>
    <property type="project" value="InterPro"/>
</dbReference>
<feature type="binding site" evidence="7">
    <location>
        <position position="69"/>
    </location>
    <ligand>
        <name>Ni(2+)</name>
        <dbReference type="ChEBI" id="CHEBI:49786"/>
    </ligand>
</feature>
<dbReference type="GO" id="GO:0008047">
    <property type="term" value="F:enzyme activator activity"/>
    <property type="evidence" value="ECO:0007669"/>
    <property type="project" value="InterPro"/>
</dbReference>
<comment type="caution">
    <text evidence="8">The sequence shown here is derived from an EMBL/GenBank/DDBJ whole genome shotgun (WGS) entry which is preliminary data.</text>
</comment>
<evidence type="ECO:0000313" key="9">
    <source>
        <dbReference type="Proteomes" id="UP000462362"/>
    </source>
</evidence>
<dbReference type="InterPro" id="IPR023430">
    <property type="entry name" value="Pept_HybD-like_dom_sf"/>
</dbReference>
<dbReference type="SUPFAM" id="SSF53163">
    <property type="entry name" value="HybD-like"/>
    <property type="match status" value="1"/>
</dbReference>
<evidence type="ECO:0000256" key="3">
    <source>
        <dbReference type="ARBA" id="ARBA00022670"/>
    </source>
</evidence>
<keyword evidence="3" id="KW-0645">Protease</keyword>
<gene>
    <name evidence="8" type="primary">hybD</name>
    <name evidence="8" type="ORF">GMD42_00715</name>
</gene>
<dbReference type="InterPro" id="IPR000671">
    <property type="entry name" value="Peptidase_A31"/>
</dbReference>
<dbReference type="FunFam" id="3.40.50.1450:FF:000002">
    <property type="entry name" value="Hydrogenase 1 maturation protease"/>
    <property type="match status" value="1"/>
</dbReference>
<protein>
    <submittedName>
        <fullName evidence="8">HyaD/HybD family hydrogenase maturation endopeptidase</fullName>
    </submittedName>
</protein>
<dbReference type="GeneID" id="43347739"/>
<feature type="binding site" evidence="7">
    <location>
        <position position="22"/>
    </location>
    <ligand>
        <name>Ni(2+)</name>
        <dbReference type="ChEBI" id="CHEBI:49786"/>
    </ligand>
</feature>
<organism evidence="8 9">
    <name type="scientific">Parasutterella excrementihominis</name>
    <dbReference type="NCBI Taxonomy" id="487175"/>
    <lineage>
        <taxon>Bacteria</taxon>
        <taxon>Pseudomonadati</taxon>
        <taxon>Pseudomonadota</taxon>
        <taxon>Betaproteobacteria</taxon>
        <taxon>Burkholderiales</taxon>
        <taxon>Sutterellaceae</taxon>
        <taxon>Parasutterella</taxon>
    </lineage>
</organism>
<comment type="similarity">
    <text evidence="1">Belongs to the peptidase A31 family.</text>
</comment>
<accession>A0A6I3S2U4</accession>
<keyword evidence="6" id="KW-0378">Hydrolase</keyword>
<dbReference type="RefSeq" id="WP_008863362.1">
    <property type="nucleotide sequence ID" value="NZ_CAJUON010000006.1"/>
</dbReference>
<dbReference type="CDD" id="cd06062">
    <property type="entry name" value="H2MP_MemB-H2up"/>
    <property type="match status" value="1"/>
</dbReference>
<keyword evidence="4 7" id="KW-0479">Metal-binding</keyword>
<dbReference type="Pfam" id="PF01750">
    <property type="entry name" value="HycI"/>
    <property type="match status" value="1"/>
</dbReference>
<keyword evidence="2 7" id="KW-0533">Nickel</keyword>
<dbReference type="PANTHER" id="PTHR30302">
    <property type="entry name" value="HYDROGENASE 1 MATURATION PROTEASE"/>
    <property type="match status" value="1"/>
</dbReference>
<dbReference type="NCBIfam" id="TIGR00072">
    <property type="entry name" value="hydrog_prot"/>
    <property type="match status" value="1"/>
</dbReference>
<evidence type="ECO:0000256" key="2">
    <source>
        <dbReference type="ARBA" id="ARBA00022596"/>
    </source>
</evidence>
<dbReference type="Gene3D" id="3.40.50.1450">
    <property type="entry name" value="HybD-like"/>
    <property type="match status" value="1"/>
</dbReference>
<evidence type="ECO:0000256" key="7">
    <source>
        <dbReference type="PIRSR" id="PIRSR604419-1"/>
    </source>
</evidence>
<evidence type="ECO:0000256" key="6">
    <source>
        <dbReference type="ARBA" id="ARBA00022801"/>
    </source>
</evidence>
<dbReference type="PANTHER" id="PTHR30302:SF1">
    <property type="entry name" value="HYDROGENASE 2 MATURATION PROTEASE"/>
    <property type="match status" value="1"/>
</dbReference>
<dbReference type="NCBIfam" id="TIGR00140">
    <property type="entry name" value="hupD"/>
    <property type="match status" value="1"/>
</dbReference>
<evidence type="ECO:0000313" key="8">
    <source>
        <dbReference type="EMBL" id="MTU42165.1"/>
    </source>
</evidence>
<dbReference type="EMBL" id="WNCL01000001">
    <property type="protein sequence ID" value="MTU42165.1"/>
    <property type="molecule type" value="Genomic_DNA"/>
</dbReference>
<dbReference type="AlphaFoldDB" id="A0A6I3S2U4"/>
<reference evidence="8 9" key="1">
    <citation type="journal article" date="2019" name="Nat. Med.">
        <title>A library of human gut bacterial isolates paired with longitudinal multiomics data enables mechanistic microbiome research.</title>
        <authorList>
            <person name="Poyet M."/>
            <person name="Groussin M."/>
            <person name="Gibbons S.M."/>
            <person name="Avila-Pacheco J."/>
            <person name="Jiang X."/>
            <person name="Kearney S.M."/>
            <person name="Perrotta A.R."/>
            <person name="Berdy B."/>
            <person name="Zhao S."/>
            <person name="Lieberman T.D."/>
            <person name="Swanson P.K."/>
            <person name="Smith M."/>
            <person name="Roesemann S."/>
            <person name="Alexander J.E."/>
            <person name="Rich S.A."/>
            <person name="Livny J."/>
            <person name="Vlamakis H."/>
            <person name="Clish C."/>
            <person name="Bullock K."/>
            <person name="Deik A."/>
            <person name="Scott J."/>
            <person name="Pierce K.A."/>
            <person name="Xavier R.J."/>
            <person name="Alm E.J."/>
        </authorList>
    </citation>
    <scope>NUCLEOTIDE SEQUENCE [LARGE SCALE GENOMIC DNA]</scope>
    <source>
        <strain evidence="8 9">BIOML-A2</strain>
    </source>
</reference>
<feature type="binding site" evidence="7">
    <location>
        <position position="99"/>
    </location>
    <ligand>
        <name>Ni(2+)</name>
        <dbReference type="ChEBI" id="CHEBI:49786"/>
    </ligand>
</feature>
<dbReference type="PRINTS" id="PR00446">
    <property type="entry name" value="HYDRGNUPTAKE"/>
</dbReference>
<proteinExistence type="inferred from homology"/>
<name>A0A6I3S2U4_9BURK</name>
<dbReference type="InterPro" id="IPR004419">
    <property type="entry name" value="Pept_A31_hyd_express"/>
</dbReference>
<evidence type="ECO:0000256" key="4">
    <source>
        <dbReference type="ARBA" id="ARBA00022723"/>
    </source>
</evidence>
<dbReference type="Proteomes" id="UP000462362">
    <property type="component" value="Unassembled WGS sequence"/>
</dbReference>
<sequence length="213" mass="23390">MQNLKDIPCLILGIGNILWADEGFGVRVVEAFNDKYAFTDPNNVIADGGTLGMYLYDRICRAEKLLIFDCCDFKGKPGELRVLRNDDVKLWTATKISPHQTGMNDLLVAAAVRGAIPNDIAVVGFQPVLLDDYGGSLSAEAKGKVDEAVRDGYEIVRGWNVGLRVRSEDEMAPALMDAPCLNIDQYESGRPSAEEACRDGDIRFARFVAKADK</sequence>
<dbReference type="GO" id="GO:0046872">
    <property type="term" value="F:metal ion binding"/>
    <property type="evidence" value="ECO:0007669"/>
    <property type="project" value="UniProtKB-KW"/>
</dbReference>
<dbReference type="GO" id="GO:0004190">
    <property type="term" value="F:aspartic-type endopeptidase activity"/>
    <property type="evidence" value="ECO:0007669"/>
    <property type="project" value="UniProtKB-KW"/>
</dbReference>
<evidence type="ECO:0000256" key="1">
    <source>
        <dbReference type="ARBA" id="ARBA00006814"/>
    </source>
</evidence>
<keyword evidence="5" id="KW-0064">Aspartyl protease</keyword>
<evidence type="ECO:0000256" key="5">
    <source>
        <dbReference type="ARBA" id="ARBA00022750"/>
    </source>
</evidence>